<feature type="region of interest" description="Disordered" evidence="2">
    <location>
        <begin position="84"/>
        <end position="135"/>
    </location>
</feature>
<evidence type="ECO:0000259" key="3">
    <source>
        <dbReference type="PROSITE" id="PS50157"/>
    </source>
</evidence>
<protein>
    <recommendedName>
        <fullName evidence="3">C2H2-type domain-containing protein</fullName>
    </recommendedName>
</protein>
<reference evidence="4" key="1">
    <citation type="journal article" date="2020" name="Fungal Divers.">
        <title>Resolving the Mortierellaceae phylogeny through synthesis of multi-gene phylogenetics and phylogenomics.</title>
        <authorList>
            <person name="Vandepol N."/>
            <person name="Liber J."/>
            <person name="Desiro A."/>
            <person name="Na H."/>
            <person name="Kennedy M."/>
            <person name="Barry K."/>
            <person name="Grigoriev I.V."/>
            <person name="Miller A.N."/>
            <person name="O'Donnell K."/>
            <person name="Stajich J.E."/>
            <person name="Bonito G."/>
        </authorList>
    </citation>
    <scope>NUCLEOTIDE SEQUENCE</scope>
    <source>
        <strain evidence="4">REB-010B</strain>
    </source>
</reference>
<keyword evidence="1" id="KW-0862">Zinc</keyword>
<feature type="compositionally biased region" description="Polar residues" evidence="2">
    <location>
        <begin position="86"/>
        <end position="128"/>
    </location>
</feature>
<keyword evidence="5" id="KW-1185">Reference proteome</keyword>
<sequence>MKDYRDHDRDHSHPARPSESFQDHDSDEDPNATVPSSPTLFMKKTPTGGNDVVPSLHQLPNLVLPEALYSPKPSLPLLASFPAATSGVSLGPSSANLTPSTRPGQTRTQRKTSVSSQGSIDSTSSANSNKERQKTVVCSVASCDKKFYEVAHLRIHER</sequence>
<name>A0A9P6RRD7_9FUNG</name>
<keyword evidence="1" id="KW-0479">Metal-binding</keyword>
<evidence type="ECO:0000313" key="4">
    <source>
        <dbReference type="EMBL" id="KAG0327027.1"/>
    </source>
</evidence>
<dbReference type="PROSITE" id="PS50157">
    <property type="entry name" value="ZINC_FINGER_C2H2_2"/>
    <property type="match status" value="1"/>
</dbReference>
<dbReference type="OrthoDB" id="2422497at2759"/>
<organism evidence="4 5">
    <name type="scientific">Dissophora globulifera</name>
    <dbReference type="NCBI Taxonomy" id="979702"/>
    <lineage>
        <taxon>Eukaryota</taxon>
        <taxon>Fungi</taxon>
        <taxon>Fungi incertae sedis</taxon>
        <taxon>Mucoromycota</taxon>
        <taxon>Mortierellomycotina</taxon>
        <taxon>Mortierellomycetes</taxon>
        <taxon>Mortierellales</taxon>
        <taxon>Mortierellaceae</taxon>
        <taxon>Dissophora</taxon>
    </lineage>
</organism>
<feature type="compositionally biased region" description="Basic and acidic residues" evidence="2">
    <location>
        <begin position="1"/>
        <end position="13"/>
    </location>
</feature>
<dbReference type="AlphaFoldDB" id="A0A9P6RRD7"/>
<evidence type="ECO:0000256" key="2">
    <source>
        <dbReference type="SAM" id="MobiDB-lite"/>
    </source>
</evidence>
<feature type="domain" description="C2H2-type" evidence="3">
    <location>
        <begin position="136"/>
        <end position="158"/>
    </location>
</feature>
<proteinExistence type="predicted"/>
<dbReference type="EMBL" id="JAAAIP010000066">
    <property type="protein sequence ID" value="KAG0327027.1"/>
    <property type="molecule type" value="Genomic_DNA"/>
</dbReference>
<dbReference type="GO" id="GO:0008270">
    <property type="term" value="F:zinc ion binding"/>
    <property type="evidence" value="ECO:0007669"/>
    <property type="project" value="UniProtKB-KW"/>
</dbReference>
<keyword evidence="1" id="KW-0863">Zinc-finger</keyword>
<accession>A0A9P6RRD7</accession>
<comment type="caution">
    <text evidence="4">The sequence shown here is derived from an EMBL/GenBank/DDBJ whole genome shotgun (WGS) entry which is preliminary data.</text>
</comment>
<feature type="region of interest" description="Disordered" evidence="2">
    <location>
        <begin position="1"/>
        <end position="56"/>
    </location>
</feature>
<gene>
    <name evidence="4" type="ORF">BGZ99_008477</name>
</gene>
<dbReference type="InterPro" id="IPR013087">
    <property type="entry name" value="Znf_C2H2_type"/>
</dbReference>
<evidence type="ECO:0000313" key="5">
    <source>
        <dbReference type="Proteomes" id="UP000738325"/>
    </source>
</evidence>
<evidence type="ECO:0000256" key="1">
    <source>
        <dbReference type="PROSITE-ProRule" id="PRU00042"/>
    </source>
</evidence>
<dbReference type="Proteomes" id="UP000738325">
    <property type="component" value="Unassembled WGS sequence"/>
</dbReference>